<dbReference type="EMBL" id="KV428128">
    <property type="protein sequence ID" value="KZT35763.1"/>
    <property type="molecule type" value="Genomic_DNA"/>
</dbReference>
<sequence>MSQQTLSLRHVNPYGLSRSVHQPSVIAHDCILKMNDVLVLTLVHLFILLSTPHMRMLATAASTIDAIRPDLSTKFLFLGPMTSAAGLTAYALTLPPPSRTVSNDYTRTSTLFLHIVLPFILASAGVVIALIGLSLRFMALSHNAAAVLILVISLPGTALWTIGAVRSLVRQV</sequence>
<keyword evidence="1" id="KW-0472">Membrane</keyword>
<gene>
    <name evidence="2" type="ORF">SISSUDRAFT_1130849</name>
</gene>
<reference evidence="2 3" key="1">
    <citation type="journal article" date="2016" name="Mol. Biol. Evol.">
        <title>Comparative Genomics of Early-Diverging Mushroom-Forming Fungi Provides Insights into the Origins of Lignocellulose Decay Capabilities.</title>
        <authorList>
            <person name="Nagy L.G."/>
            <person name="Riley R."/>
            <person name="Tritt A."/>
            <person name="Adam C."/>
            <person name="Daum C."/>
            <person name="Floudas D."/>
            <person name="Sun H."/>
            <person name="Yadav J.S."/>
            <person name="Pangilinan J."/>
            <person name="Larsson K.H."/>
            <person name="Matsuura K."/>
            <person name="Barry K."/>
            <person name="Labutti K."/>
            <person name="Kuo R."/>
            <person name="Ohm R.A."/>
            <person name="Bhattacharya S.S."/>
            <person name="Shirouzu T."/>
            <person name="Yoshinaga Y."/>
            <person name="Martin F.M."/>
            <person name="Grigoriev I.V."/>
            <person name="Hibbett D.S."/>
        </authorList>
    </citation>
    <scope>NUCLEOTIDE SEQUENCE [LARGE SCALE GENOMIC DNA]</scope>
    <source>
        <strain evidence="2 3">HHB10207 ss-3</strain>
    </source>
</reference>
<feature type="transmembrane region" description="Helical" evidence="1">
    <location>
        <begin position="145"/>
        <end position="169"/>
    </location>
</feature>
<dbReference type="AlphaFoldDB" id="A0A166AWT1"/>
<evidence type="ECO:0000256" key="1">
    <source>
        <dbReference type="SAM" id="Phobius"/>
    </source>
</evidence>
<feature type="transmembrane region" description="Helical" evidence="1">
    <location>
        <begin position="112"/>
        <end position="133"/>
    </location>
</feature>
<protein>
    <submittedName>
        <fullName evidence="2">Uncharacterized protein</fullName>
    </submittedName>
</protein>
<keyword evidence="1" id="KW-0812">Transmembrane</keyword>
<organism evidence="2 3">
    <name type="scientific">Sistotremastrum suecicum HHB10207 ss-3</name>
    <dbReference type="NCBI Taxonomy" id="1314776"/>
    <lineage>
        <taxon>Eukaryota</taxon>
        <taxon>Fungi</taxon>
        <taxon>Dikarya</taxon>
        <taxon>Basidiomycota</taxon>
        <taxon>Agaricomycotina</taxon>
        <taxon>Agaricomycetes</taxon>
        <taxon>Sistotremastrales</taxon>
        <taxon>Sistotremastraceae</taxon>
        <taxon>Sistotremastrum</taxon>
    </lineage>
</organism>
<name>A0A166AWT1_9AGAM</name>
<keyword evidence="3" id="KW-1185">Reference proteome</keyword>
<evidence type="ECO:0000313" key="3">
    <source>
        <dbReference type="Proteomes" id="UP000076798"/>
    </source>
</evidence>
<feature type="transmembrane region" description="Helical" evidence="1">
    <location>
        <begin position="75"/>
        <end position="92"/>
    </location>
</feature>
<keyword evidence="1" id="KW-1133">Transmembrane helix</keyword>
<accession>A0A166AWT1</accession>
<dbReference type="Proteomes" id="UP000076798">
    <property type="component" value="Unassembled WGS sequence"/>
</dbReference>
<proteinExistence type="predicted"/>
<evidence type="ECO:0000313" key="2">
    <source>
        <dbReference type="EMBL" id="KZT35763.1"/>
    </source>
</evidence>
<feature type="transmembrane region" description="Helical" evidence="1">
    <location>
        <begin position="37"/>
        <end position="54"/>
    </location>
</feature>